<evidence type="ECO:0000313" key="3">
    <source>
        <dbReference type="Proteomes" id="UP000502297"/>
    </source>
</evidence>
<sequence>MLKKIALLSALTMCMGSSFAYQAEVGGSYNYVDYDTDPSESIDDQYFGIDGTYYFNRVEVKNNPFNEAAFLNRASNINAKIIHNDTDIKISDSSLDLNLENGSTLYQVGIEYFIPNSNFYVNAHIGNIRNKQHIDFIEYPEDENDEPIYTHIHSVKSNVITYSAEIGYLPISNLLIAAGFTGFDGDNGDDIDPTLRAKYVTPIGSYDLNLEANAQFGDDTIYNLGADLYLNKTLSIGFAYTDNSDELIGLNDIFTIRAKKFFTPNVSLEAKADFGDDVTQYGIRLGYRF</sequence>
<evidence type="ECO:0000313" key="2">
    <source>
        <dbReference type="EMBL" id="QIO04633.1"/>
    </source>
</evidence>
<dbReference type="AlphaFoldDB" id="A0A6G8RSD8"/>
<dbReference type="RefSeq" id="WP_166221403.1">
    <property type="nucleotide sequence ID" value="NZ_CP049801.1"/>
</dbReference>
<keyword evidence="1" id="KW-0732">Signal</keyword>
<dbReference type="Proteomes" id="UP000502297">
    <property type="component" value="Chromosome"/>
</dbReference>
<keyword evidence="3" id="KW-1185">Reference proteome</keyword>
<gene>
    <name evidence="2" type="ORF">G8E00_00995</name>
</gene>
<proteinExistence type="predicted"/>
<accession>A0A6G8RSD8</accession>
<evidence type="ECO:0000256" key="1">
    <source>
        <dbReference type="SAM" id="SignalP"/>
    </source>
</evidence>
<name>A0A6G8RSD8_9GAMM</name>
<dbReference type="KEGG" id="asha:G8E00_00995"/>
<protein>
    <submittedName>
        <fullName evidence="2">Putative porin</fullName>
    </submittedName>
</protein>
<reference evidence="2 3" key="1">
    <citation type="submission" date="2020-03" db="EMBL/GenBank/DDBJ databases">
        <authorList>
            <person name="Zhu W."/>
        </authorList>
    </citation>
    <scope>NUCLEOTIDE SEQUENCE [LARGE SCALE GENOMIC DNA]</scope>
    <source>
        <strain evidence="2 3">323-1</strain>
    </source>
</reference>
<dbReference type="Pfam" id="PF16956">
    <property type="entry name" value="Porin_7"/>
    <property type="match status" value="1"/>
</dbReference>
<dbReference type="InterPro" id="IPR031593">
    <property type="entry name" value="Porin_7"/>
</dbReference>
<organism evidence="2 3">
    <name type="scientific">Acinetobacter shaoyimingii</name>
    <dbReference type="NCBI Taxonomy" id="2715164"/>
    <lineage>
        <taxon>Bacteria</taxon>
        <taxon>Pseudomonadati</taxon>
        <taxon>Pseudomonadota</taxon>
        <taxon>Gammaproteobacteria</taxon>
        <taxon>Moraxellales</taxon>
        <taxon>Moraxellaceae</taxon>
        <taxon>Acinetobacter</taxon>
    </lineage>
</organism>
<dbReference type="EMBL" id="CP049801">
    <property type="protein sequence ID" value="QIO04633.1"/>
    <property type="molecule type" value="Genomic_DNA"/>
</dbReference>
<feature type="chain" id="PRO_5026033395" evidence="1">
    <location>
        <begin position="21"/>
        <end position="289"/>
    </location>
</feature>
<feature type="signal peptide" evidence="1">
    <location>
        <begin position="1"/>
        <end position="20"/>
    </location>
</feature>